<dbReference type="InterPro" id="IPR040493">
    <property type="entry name" value="DUF5518"/>
</dbReference>
<feature type="transmembrane region" description="Helical" evidence="1">
    <location>
        <begin position="7"/>
        <end position="26"/>
    </location>
</feature>
<dbReference type="RefSeq" id="WP_151162635.1">
    <property type="nucleotide sequence ID" value="NZ_WKJO01000001.1"/>
</dbReference>
<feature type="transmembrane region" description="Helical" evidence="1">
    <location>
        <begin position="96"/>
        <end position="119"/>
    </location>
</feature>
<dbReference type="EMBL" id="WKJO01000001">
    <property type="protein sequence ID" value="MRX22086.1"/>
    <property type="molecule type" value="Genomic_DNA"/>
</dbReference>
<keyword evidence="1" id="KW-0812">Transmembrane</keyword>
<feature type="transmembrane region" description="Helical" evidence="1">
    <location>
        <begin position="32"/>
        <end position="52"/>
    </location>
</feature>
<reference evidence="2 3" key="1">
    <citation type="submission" date="2019-11" db="EMBL/GenBank/DDBJ databases">
        <title>Whole genome sequence of Haloferax sp. MBLA0076.</title>
        <authorList>
            <person name="Seo M.-J."/>
            <person name="Cho E.-S."/>
        </authorList>
    </citation>
    <scope>NUCLEOTIDE SEQUENCE [LARGE SCALE GENOMIC DNA]</scope>
    <source>
        <strain evidence="2 3">MBLA0076</strain>
    </source>
</reference>
<accession>A0A6A8GGS6</accession>
<keyword evidence="1" id="KW-1133">Transmembrane helix</keyword>
<evidence type="ECO:0000313" key="2">
    <source>
        <dbReference type="EMBL" id="MRX22086.1"/>
    </source>
</evidence>
<dbReference type="Proteomes" id="UP000439022">
    <property type="component" value="Unassembled WGS sequence"/>
</dbReference>
<evidence type="ECO:0000313" key="3">
    <source>
        <dbReference type="Proteomes" id="UP000439022"/>
    </source>
</evidence>
<keyword evidence="1" id="KW-0472">Membrane</keyword>
<sequence length="132" mass="12877">MDINWRAVLYGFATNIVLGLLSGFVIPFTDVALPVVGAGLAGLIAGGVAGYYNNRSTMSDATHGALAVVIGALIVGVILTVLGTLVAGIFGLGAGLGLLVLIFVAGIPGAVGGIIGGYINSGRGEAAGRPAA</sequence>
<gene>
    <name evidence="2" type="ORF">GJR96_08970</name>
</gene>
<proteinExistence type="predicted"/>
<feature type="transmembrane region" description="Helical" evidence="1">
    <location>
        <begin position="64"/>
        <end position="90"/>
    </location>
</feature>
<dbReference type="Pfam" id="PF17647">
    <property type="entry name" value="DUF5518"/>
    <property type="match status" value="1"/>
</dbReference>
<name>A0A6A8GGS6_9EURY</name>
<keyword evidence="3" id="KW-1185">Reference proteome</keyword>
<evidence type="ECO:0008006" key="4">
    <source>
        <dbReference type="Google" id="ProtNLM"/>
    </source>
</evidence>
<dbReference type="AlphaFoldDB" id="A0A6A8GGS6"/>
<organism evidence="2 3">
    <name type="scientific">Haloferax litoreum</name>
    <dbReference type="NCBI Taxonomy" id="2666140"/>
    <lineage>
        <taxon>Archaea</taxon>
        <taxon>Methanobacteriati</taxon>
        <taxon>Methanobacteriota</taxon>
        <taxon>Stenosarchaea group</taxon>
        <taxon>Halobacteria</taxon>
        <taxon>Halobacteriales</taxon>
        <taxon>Haloferacaceae</taxon>
        <taxon>Haloferax</taxon>
    </lineage>
</organism>
<comment type="caution">
    <text evidence="2">The sequence shown here is derived from an EMBL/GenBank/DDBJ whole genome shotgun (WGS) entry which is preliminary data.</text>
</comment>
<evidence type="ECO:0000256" key="1">
    <source>
        <dbReference type="SAM" id="Phobius"/>
    </source>
</evidence>
<protein>
    <recommendedName>
        <fullName evidence="4">DUF5518 domain-containing protein</fullName>
    </recommendedName>
</protein>